<dbReference type="SUPFAM" id="SSF64438">
    <property type="entry name" value="CNF1/YfiH-like putative cysteine hydrolases"/>
    <property type="match status" value="1"/>
</dbReference>
<gene>
    <name evidence="3" type="primary">cheD</name>
    <name evidence="4" type="ORF">B7H23_06235</name>
</gene>
<evidence type="ECO:0000256" key="3">
    <source>
        <dbReference type="HAMAP-Rule" id="MF_01440"/>
    </source>
</evidence>
<evidence type="ECO:0000256" key="1">
    <source>
        <dbReference type="ARBA" id="ARBA00022500"/>
    </source>
</evidence>
<dbReference type="GO" id="GO:0050568">
    <property type="term" value="F:protein-glutamine glutaminase activity"/>
    <property type="evidence" value="ECO:0007669"/>
    <property type="project" value="UniProtKB-UniRule"/>
</dbReference>
<organism evidence="4 5">
    <name type="scientific">Notoacmeibacter marinus</name>
    <dbReference type="NCBI Taxonomy" id="1876515"/>
    <lineage>
        <taxon>Bacteria</taxon>
        <taxon>Pseudomonadati</taxon>
        <taxon>Pseudomonadota</taxon>
        <taxon>Alphaproteobacteria</taxon>
        <taxon>Hyphomicrobiales</taxon>
        <taxon>Notoacmeibacteraceae</taxon>
        <taxon>Notoacmeibacter</taxon>
    </lineage>
</organism>
<protein>
    <recommendedName>
        <fullName evidence="3">Probable chemoreceptor glutamine deamidase CheD</fullName>
        <ecNumber evidence="3">3.5.1.44</ecNumber>
    </recommendedName>
</protein>
<comment type="caution">
    <text evidence="4">The sequence shown here is derived from an EMBL/GenBank/DDBJ whole genome shotgun (WGS) entry which is preliminary data.</text>
</comment>
<dbReference type="EC" id="3.5.1.44" evidence="3"/>
<dbReference type="HAMAP" id="MF_01440">
    <property type="entry name" value="CheD"/>
    <property type="match status" value="1"/>
</dbReference>
<evidence type="ECO:0000313" key="4">
    <source>
        <dbReference type="EMBL" id="OXT02492.1"/>
    </source>
</evidence>
<dbReference type="EMBL" id="NBYO01000001">
    <property type="protein sequence ID" value="OXT02492.1"/>
    <property type="molecule type" value="Genomic_DNA"/>
</dbReference>
<keyword evidence="5" id="KW-1185">Reference proteome</keyword>
<dbReference type="OrthoDB" id="9807202at2"/>
<evidence type="ECO:0000256" key="2">
    <source>
        <dbReference type="ARBA" id="ARBA00022801"/>
    </source>
</evidence>
<proteinExistence type="inferred from homology"/>
<evidence type="ECO:0000313" key="5">
    <source>
        <dbReference type="Proteomes" id="UP000215405"/>
    </source>
</evidence>
<dbReference type="InterPro" id="IPR038592">
    <property type="entry name" value="CheD-like_sf"/>
</dbReference>
<dbReference type="GO" id="GO:0006935">
    <property type="term" value="P:chemotaxis"/>
    <property type="evidence" value="ECO:0007669"/>
    <property type="project" value="UniProtKB-UniRule"/>
</dbReference>
<dbReference type="InterPro" id="IPR011324">
    <property type="entry name" value="Cytotoxic_necrot_fac-like_cat"/>
</dbReference>
<accession>A0A231V2U2</accession>
<dbReference type="AlphaFoldDB" id="A0A231V2U2"/>
<dbReference type="CDD" id="cd16352">
    <property type="entry name" value="CheD"/>
    <property type="match status" value="1"/>
</dbReference>
<keyword evidence="2 3" id="KW-0378">Hydrolase</keyword>
<dbReference type="RefSeq" id="WP_094076447.1">
    <property type="nucleotide sequence ID" value="NZ_NBYO01000001.1"/>
</dbReference>
<dbReference type="PANTHER" id="PTHR35147">
    <property type="entry name" value="CHEMORECEPTOR GLUTAMINE DEAMIDASE CHED-RELATED"/>
    <property type="match status" value="1"/>
</dbReference>
<comment type="catalytic activity">
    <reaction evidence="3">
        <text>L-glutaminyl-[protein] + H2O = L-glutamyl-[protein] + NH4(+)</text>
        <dbReference type="Rhea" id="RHEA:16441"/>
        <dbReference type="Rhea" id="RHEA-COMP:10207"/>
        <dbReference type="Rhea" id="RHEA-COMP:10208"/>
        <dbReference type="ChEBI" id="CHEBI:15377"/>
        <dbReference type="ChEBI" id="CHEBI:28938"/>
        <dbReference type="ChEBI" id="CHEBI:29973"/>
        <dbReference type="ChEBI" id="CHEBI:30011"/>
        <dbReference type="EC" id="3.5.1.44"/>
    </reaction>
</comment>
<dbReference type="Gene3D" id="3.30.1330.200">
    <property type="match status" value="1"/>
</dbReference>
<comment type="function">
    <text evidence="3">Probably deamidates glutamine residues to glutamate on methyl-accepting chemotaxis receptors (MCPs), playing an important role in chemotaxis.</text>
</comment>
<sequence length="176" mass="19198">MTQMGLHKKIVGQGEYAVTKDLDMTLSAVLGSCVACCAFDPVRGLGGMNHILLPGKTGASVAEQRGYGAWLMEMMLNEMFKQGASHADIRLKLFGGARMFTSNCQPGEENIAFVRDFVRAERYQVVAEDLGGQKARRVNFQAVTGRAWVKAIDDTIIEQPVKPLPKPAATGDVDFF</sequence>
<comment type="similarity">
    <text evidence="3">Belongs to the CheD family.</text>
</comment>
<dbReference type="InterPro" id="IPR005659">
    <property type="entry name" value="Chemorcpt_Glu_NH3ase_CheD"/>
</dbReference>
<dbReference type="Pfam" id="PF03975">
    <property type="entry name" value="CheD"/>
    <property type="match status" value="1"/>
</dbReference>
<dbReference type="PANTHER" id="PTHR35147:SF3">
    <property type="entry name" value="CHEMORECEPTOR GLUTAMINE DEAMIDASE CHED 1-RELATED"/>
    <property type="match status" value="1"/>
</dbReference>
<reference evidence="5" key="1">
    <citation type="journal article" date="2017" name="Int. J. Syst. Evol. Microbiol.">
        <title>Notoacmeibacter marinus gen. nov., sp. nov., isolated from the gut of a limpet and proposal of Notoacmeibacteraceae fam. nov. in the order Rhizobiales of the class Alphaproteobacteria.</title>
        <authorList>
            <person name="Huang Z."/>
            <person name="Guo F."/>
            <person name="Lai Q."/>
        </authorList>
    </citation>
    <scope>NUCLEOTIDE SEQUENCE [LARGE SCALE GENOMIC DNA]</scope>
    <source>
        <strain evidence="5">XMTR2A4</strain>
    </source>
</reference>
<keyword evidence="1 3" id="KW-0145">Chemotaxis</keyword>
<name>A0A231V2U2_9HYPH</name>
<dbReference type="Proteomes" id="UP000215405">
    <property type="component" value="Unassembled WGS sequence"/>
</dbReference>